<protein>
    <recommendedName>
        <fullName evidence="10">Small ribosomal subunit biogenesis GTPase RsgA</fullName>
        <ecNumber evidence="10">3.6.1.-</ecNumber>
    </recommendedName>
</protein>
<evidence type="ECO:0000256" key="10">
    <source>
        <dbReference type="HAMAP-Rule" id="MF_01820"/>
    </source>
</evidence>
<dbReference type="NCBIfam" id="TIGR00157">
    <property type="entry name" value="ribosome small subunit-dependent GTPase A"/>
    <property type="match status" value="1"/>
</dbReference>
<keyword evidence="8 10" id="KW-0694">RNA-binding</keyword>
<evidence type="ECO:0000259" key="12">
    <source>
        <dbReference type="PROSITE" id="PS51721"/>
    </source>
</evidence>
<evidence type="ECO:0000313" key="13">
    <source>
        <dbReference type="EMBL" id="MBA4602398.1"/>
    </source>
</evidence>
<comment type="cofactor">
    <cofactor evidence="10">
        <name>Zn(2+)</name>
        <dbReference type="ChEBI" id="CHEBI:29105"/>
    </cofactor>
    <text evidence="10">Binds 1 zinc ion per subunit.</text>
</comment>
<keyword evidence="3 10" id="KW-0479">Metal-binding</keyword>
<dbReference type="InterPro" id="IPR010914">
    <property type="entry name" value="RsgA_GTPase_dom"/>
</dbReference>
<keyword evidence="7 10" id="KW-0862">Zinc</keyword>
<evidence type="ECO:0000256" key="5">
    <source>
        <dbReference type="ARBA" id="ARBA00022741"/>
    </source>
</evidence>
<dbReference type="PANTHER" id="PTHR32120">
    <property type="entry name" value="SMALL RIBOSOMAL SUBUNIT BIOGENESIS GTPASE RSGA"/>
    <property type="match status" value="1"/>
</dbReference>
<dbReference type="InterPro" id="IPR027417">
    <property type="entry name" value="P-loop_NTPase"/>
</dbReference>
<dbReference type="InterPro" id="IPR004881">
    <property type="entry name" value="Ribosome_biogen_GTPase_RsgA"/>
</dbReference>
<comment type="subcellular location">
    <subcellularLocation>
        <location evidence="10">Cytoplasm</location>
    </subcellularLocation>
</comment>
<comment type="similarity">
    <text evidence="10">Belongs to the TRAFAC class YlqF/YawG GTPase family. RsgA subfamily.</text>
</comment>
<keyword evidence="2 10" id="KW-0690">Ribosome biogenesis</keyword>
<keyword evidence="6 10" id="KW-0378">Hydrolase</keyword>
<feature type="binding site" evidence="10">
    <location>
        <position position="262"/>
    </location>
    <ligand>
        <name>Zn(2+)</name>
        <dbReference type="ChEBI" id="CHEBI:29105"/>
    </ligand>
</feature>
<evidence type="ECO:0000256" key="6">
    <source>
        <dbReference type="ARBA" id="ARBA00022801"/>
    </source>
</evidence>
<name>A0A7W1XSC8_9BACL</name>
<dbReference type="GO" id="GO:0042274">
    <property type="term" value="P:ribosomal small subunit biogenesis"/>
    <property type="evidence" value="ECO:0007669"/>
    <property type="project" value="UniProtKB-UniRule"/>
</dbReference>
<organism evidence="13 14">
    <name type="scientific">Thermoactinomyces mirandus</name>
    <dbReference type="NCBI Taxonomy" id="2756294"/>
    <lineage>
        <taxon>Bacteria</taxon>
        <taxon>Bacillati</taxon>
        <taxon>Bacillota</taxon>
        <taxon>Bacilli</taxon>
        <taxon>Bacillales</taxon>
        <taxon>Thermoactinomycetaceae</taxon>
        <taxon>Thermoactinomyces</taxon>
    </lineage>
</organism>
<dbReference type="Gene3D" id="3.40.50.300">
    <property type="entry name" value="P-loop containing nucleotide triphosphate hydrolases"/>
    <property type="match status" value="1"/>
</dbReference>
<feature type="domain" description="EngC GTPase" evidence="11">
    <location>
        <begin position="75"/>
        <end position="223"/>
    </location>
</feature>
<evidence type="ECO:0000256" key="1">
    <source>
        <dbReference type="ARBA" id="ARBA00022490"/>
    </source>
</evidence>
<dbReference type="GO" id="GO:0005525">
    <property type="term" value="F:GTP binding"/>
    <property type="evidence" value="ECO:0007669"/>
    <property type="project" value="UniProtKB-UniRule"/>
</dbReference>
<comment type="function">
    <text evidence="10">One of several proteins that assist in the late maturation steps of the functional core of the 30S ribosomal subunit. Helps release RbfA from mature subunits. May play a role in the assembly of ribosomal proteins into the subunit. Circularly permuted GTPase that catalyzes slow GTP hydrolysis, GTPase activity is stimulated by the 30S ribosomal subunit.</text>
</comment>
<keyword evidence="1 10" id="KW-0963">Cytoplasm</keyword>
<dbReference type="Pfam" id="PF03193">
    <property type="entry name" value="RsgA_GTPase"/>
    <property type="match status" value="1"/>
</dbReference>
<gene>
    <name evidence="10 13" type="primary">rsgA</name>
    <name evidence="13" type="ORF">H2C83_08735</name>
</gene>
<dbReference type="CDD" id="cd04466">
    <property type="entry name" value="S1_YloQ_GTPase"/>
    <property type="match status" value="1"/>
</dbReference>
<evidence type="ECO:0000259" key="11">
    <source>
        <dbReference type="PROSITE" id="PS50936"/>
    </source>
</evidence>
<dbReference type="Proteomes" id="UP000538292">
    <property type="component" value="Unassembled WGS sequence"/>
</dbReference>
<feature type="binding site" evidence="10">
    <location>
        <position position="249"/>
    </location>
    <ligand>
        <name>Zn(2+)</name>
        <dbReference type="ChEBI" id="CHEBI:29105"/>
    </ligand>
</feature>
<keyword evidence="4 10" id="KW-0699">rRNA-binding</keyword>
<accession>A0A7W1XSC8</accession>
<dbReference type="GO" id="GO:0019843">
    <property type="term" value="F:rRNA binding"/>
    <property type="evidence" value="ECO:0007669"/>
    <property type="project" value="UniProtKB-KW"/>
</dbReference>
<evidence type="ECO:0000313" key="14">
    <source>
        <dbReference type="Proteomes" id="UP000538292"/>
    </source>
</evidence>
<evidence type="ECO:0000256" key="3">
    <source>
        <dbReference type="ARBA" id="ARBA00022723"/>
    </source>
</evidence>
<proteinExistence type="inferred from homology"/>
<feature type="binding site" evidence="10">
    <location>
        <begin position="115"/>
        <end position="118"/>
    </location>
    <ligand>
        <name>GTP</name>
        <dbReference type="ChEBI" id="CHEBI:37565"/>
    </ligand>
</feature>
<comment type="subunit">
    <text evidence="10">Monomer. Associates with 30S ribosomal subunit, binds 16S rRNA.</text>
</comment>
<dbReference type="EMBL" id="JACEOL010000030">
    <property type="protein sequence ID" value="MBA4602398.1"/>
    <property type="molecule type" value="Genomic_DNA"/>
</dbReference>
<dbReference type="InterPro" id="IPR030378">
    <property type="entry name" value="G_CP_dom"/>
</dbReference>
<evidence type="ECO:0000256" key="7">
    <source>
        <dbReference type="ARBA" id="ARBA00022833"/>
    </source>
</evidence>
<dbReference type="Gene3D" id="1.10.40.50">
    <property type="entry name" value="Probable gtpase engc, domain 3"/>
    <property type="match status" value="1"/>
</dbReference>
<dbReference type="InterPro" id="IPR012340">
    <property type="entry name" value="NA-bd_OB-fold"/>
</dbReference>
<dbReference type="Pfam" id="PF16745">
    <property type="entry name" value="RsgA_N"/>
    <property type="match status" value="1"/>
</dbReference>
<dbReference type="GO" id="GO:0003924">
    <property type="term" value="F:GTPase activity"/>
    <property type="evidence" value="ECO:0007669"/>
    <property type="project" value="UniProtKB-UniRule"/>
</dbReference>
<dbReference type="PROSITE" id="PS51721">
    <property type="entry name" value="G_CP"/>
    <property type="match status" value="1"/>
</dbReference>
<evidence type="ECO:0000256" key="4">
    <source>
        <dbReference type="ARBA" id="ARBA00022730"/>
    </source>
</evidence>
<dbReference type="Gene3D" id="2.40.50.140">
    <property type="entry name" value="Nucleic acid-binding proteins"/>
    <property type="match status" value="1"/>
</dbReference>
<dbReference type="RefSeq" id="WP_181739886.1">
    <property type="nucleotide sequence ID" value="NZ_JACEOL010000030.1"/>
</dbReference>
<evidence type="ECO:0000256" key="2">
    <source>
        <dbReference type="ARBA" id="ARBA00022517"/>
    </source>
</evidence>
<dbReference type="EC" id="3.6.1.-" evidence="10"/>
<feature type="binding site" evidence="10">
    <location>
        <position position="256"/>
    </location>
    <ligand>
        <name>Zn(2+)</name>
        <dbReference type="ChEBI" id="CHEBI:29105"/>
    </ligand>
</feature>
<evidence type="ECO:0000256" key="8">
    <source>
        <dbReference type="ARBA" id="ARBA00022884"/>
    </source>
</evidence>
<dbReference type="CDD" id="cd01854">
    <property type="entry name" value="YjeQ_EngC"/>
    <property type="match status" value="1"/>
</dbReference>
<dbReference type="PROSITE" id="PS50936">
    <property type="entry name" value="ENGC_GTPASE"/>
    <property type="match status" value="1"/>
</dbReference>
<dbReference type="SUPFAM" id="SSF52540">
    <property type="entry name" value="P-loop containing nucleoside triphosphate hydrolases"/>
    <property type="match status" value="1"/>
</dbReference>
<keyword evidence="5 10" id="KW-0547">Nucleotide-binding</keyword>
<feature type="binding site" evidence="10">
    <location>
        <position position="254"/>
    </location>
    <ligand>
        <name>Zn(2+)</name>
        <dbReference type="ChEBI" id="CHEBI:29105"/>
    </ligand>
</feature>
<keyword evidence="9 10" id="KW-0342">GTP-binding</keyword>
<dbReference type="SUPFAM" id="SSF50249">
    <property type="entry name" value="Nucleic acid-binding proteins"/>
    <property type="match status" value="1"/>
</dbReference>
<dbReference type="HAMAP" id="MF_01820">
    <property type="entry name" value="GTPase_RsgA"/>
    <property type="match status" value="1"/>
</dbReference>
<dbReference type="AlphaFoldDB" id="A0A7W1XSC8"/>
<dbReference type="GO" id="GO:0046872">
    <property type="term" value="F:metal ion binding"/>
    <property type="evidence" value="ECO:0007669"/>
    <property type="project" value="UniProtKB-KW"/>
</dbReference>
<comment type="caution">
    <text evidence="13">The sequence shown here is derived from an EMBL/GenBank/DDBJ whole genome shotgun (WGS) entry which is preliminary data.</text>
</comment>
<keyword evidence="14" id="KW-1185">Reference proteome</keyword>
<dbReference type="InterPro" id="IPR031944">
    <property type="entry name" value="RsgA_N"/>
</dbReference>
<dbReference type="PANTHER" id="PTHR32120:SF11">
    <property type="entry name" value="SMALL RIBOSOMAL SUBUNIT BIOGENESIS GTPASE RSGA 1, MITOCHONDRIAL-RELATED"/>
    <property type="match status" value="1"/>
</dbReference>
<feature type="domain" description="CP-type G" evidence="12">
    <location>
        <begin position="66"/>
        <end position="225"/>
    </location>
</feature>
<evidence type="ECO:0000256" key="9">
    <source>
        <dbReference type="ARBA" id="ARBA00023134"/>
    </source>
</evidence>
<reference evidence="13 14" key="1">
    <citation type="submission" date="2020-07" db="EMBL/GenBank/DDBJ databases">
        <title>Thermoactinomyces phylogeny.</title>
        <authorList>
            <person name="Dunlap C."/>
        </authorList>
    </citation>
    <scope>NUCLEOTIDE SEQUENCE [LARGE SCALE GENOMIC DNA]</scope>
    <source>
        <strain evidence="13 14">AMNI-1</strain>
    </source>
</reference>
<dbReference type="GO" id="GO:0005737">
    <property type="term" value="C:cytoplasm"/>
    <property type="evidence" value="ECO:0007669"/>
    <property type="project" value="UniProtKB-SubCell"/>
</dbReference>
<sequence>MPIGQIVKAISGFYYVRTDDGKLFKCRARGVFKFEKKKLTPLVGDLVEMEQTGLDEGVVTSVQPRTSELIRPPIANTDQAVVVCSLRQPRYQQMPLDRFLVHGEREGLKIVIVLTKKDLIRDEEEIEQIRAVYEPANYPVLATSIKTQEGIGELKQCLKGKVSVFAGQSGVGKSSLLNQLLPDRVLETGKVSAKIGRGRHTTRQVELLPLAEGGQVADTPGFSQLQFKGMKPDELGQCFPEIHVRSSDCRFRGCLHINEPDCAVKDALEQGAIAGSRYQHYKHFLTEIKEAMVRRYT</sequence>
<feature type="binding site" evidence="10">
    <location>
        <begin position="167"/>
        <end position="175"/>
    </location>
    <ligand>
        <name>GTP</name>
        <dbReference type="ChEBI" id="CHEBI:37565"/>
    </ligand>
</feature>